<gene>
    <name evidence="4" type="ORF">DZ860_11265</name>
</gene>
<comment type="similarity">
    <text evidence="1">Belongs to the ADP-ribosylglycohydrolase family.</text>
</comment>
<dbReference type="GO" id="GO:0016787">
    <property type="term" value="F:hydrolase activity"/>
    <property type="evidence" value="ECO:0007669"/>
    <property type="project" value="UniProtKB-KW"/>
</dbReference>
<feature type="binding site" evidence="3">
    <location>
        <position position="308"/>
    </location>
    <ligand>
        <name>Mg(2+)</name>
        <dbReference type="ChEBI" id="CHEBI:18420"/>
        <label>1</label>
    </ligand>
</feature>
<proteinExistence type="inferred from homology"/>
<dbReference type="RefSeq" id="WP_120031306.1">
    <property type="nucleotide sequence ID" value="NZ_QVMU01000009.1"/>
</dbReference>
<organism evidence="4 5">
    <name type="scientific">Vibrio sinensis</name>
    <dbReference type="NCBI Taxonomy" id="2302434"/>
    <lineage>
        <taxon>Bacteria</taxon>
        <taxon>Pseudomonadati</taxon>
        <taxon>Pseudomonadota</taxon>
        <taxon>Gammaproteobacteria</taxon>
        <taxon>Vibrionales</taxon>
        <taxon>Vibrionaceae</taxon>
        <taxon>Vibrio</taxon>
    </lineage>
</organism>
<comment type="caution">
    <text evidence="4">The sequence shown here is derived from an EMBL/GenBank/DDBJ whole genome shotgun (WGS) entry which is preliminary data.</text>
</comment>
<feature type="binding site" evidence="3">
    <location>
        <position position="70"/>
    </location>
    <ligand>
        <name>Mg(2+)</name>
        <dbReference type="ChEBI" id="CHEBI:18420"/>
        <label>1</label>
    </ligand>
</feature>
<keyword evidence="2 4" id="KW-0378">Hydrolase</keyword>
<dbReference type="PANTHER" id="PTHR16222">
    <property type="entry name" value="ADP-RIBOSYLGLYCOHYDROLASE"/>
    <property type="match status" value="1"/>
</dbReference>
<dbReference type="Pfam" id="PF03747">
    <property type="entry name" value="ADP_ribosyl_GH"/>
    <property type="match status" value="1"/>
</dbReference>
<dbReference type="Proteomes" id="UP000273252">
    <property type="component" value="Unassembled WGS sequence"/>
</dbReference>
<dbReference type="InterPro" id="IPR050792">
    <property type="entry name" value="ADP-ribosylglycohydrolase"/>
</dbReference>
<dbReference type="AlphaFoldDB" id="A0A3A6QFE6"/>
<dbReference type="Gene3D" id="1.10.4080.10">
    <property type="entry name" value="ADP-ribosylation/Crystallin J1"/>
    <property type="match status" value="1"/>
</dbReference>
<evidence type="ECO:0000256" key="1">
    <source>
        <dbReference type="ARBA" id="ARBA00010702"/>
    </source>
</evidence>
<keyword evidence="3" id="KW-0460">Magnesium</keyword>
<dbReference type="SUPFAM" id="SSF101478">
    <property type="entry name" value="ADP-ribosylglycohydrolase"/>
    <property type="match status" value="1"/>
</dbReference>
<dbReference type="InterPro" id="IPR036705">
    <property type="entry name" value="Ribosyl_crysJ1_sf"/>
</dbReference>
<keyword evidence="3" id="KW-0479">Metal-binding</keyword>
<evidence type="ECO:0000313" key="5">
    <source>
        <dbReference type="Proteomes" id="UP000273252"/>
    </source>
</evidence>
<evidence type="ECO:0000256" key="3">
    <source>
        <dbReference type="PIRSR" id="PIRSR605502-1"/>
    </source>
</evidence>
<keyword evidence="5" id="KW-1185">Reference proteome</keyword>
<feature type="binding site" evidence="3">
    <location>
        <position position="71"/>
    </location>
    <ligand>
        <name>Mg(2+)</name>
        <dbReference type="ChEBI" id="CHEBI:18420"/>
        <label>1</label>
    </ligand>
</feature>
<dbReference type="EMBL" id="QVMU01000009">
    <property type="protein sequence ID" value="RJX70907.1"/>
    <property type="molecule type" value="Genomic_DNA"/>
</dbReference>
<feature type="binding site" evidence="3">
    <location>
        <position position="307"/>
    </location>
    <ligand>
        <name>Mg(2+)</name>
        <dbReference type="ChEBI" id="CHEBI:18420"/>
        <label>1</label>
    </ligand>
</feature>
<name>A0A3A6QFE6_9VIBR</name>
<dbReference type="PANTHER" id="PTHR16222:SF24">
    <property type="entry name" value="ADP-RIBOSYLHYDROLASE ARH3"/>
    <property type="match status" value="1"/>
</dbReference>
<feature type="binding site" evidence="3">
    <location>
        <position position="305"/>
    </location>
    <ligand>
        <name>Mg(2+)</name>
        <dbReference type="ChEBI" id="CHEBI:18420"/>
        <label>2</label>
    </ligand>
</feature>
<reference evidence="4 5" key="1">
    <citation type="submission" date="2018-08" db="EMBL/GenBank/DDBJ databases">
        <title>Vibrio isolated from the Eastern China Marginal Seas.</title>
        <authorList>
            <person name="Li Y."/>
        </authorList>
    </citation>
    <scope>NUCLEOTIDE SEQUENCE [LARGE SCALE GENOMIC DNA]</scope>
    <source>
        <strain evidence="4 5">BEI233</strain>
    </source>
</reference>
<comment type="cofactor">
    <cofactor evidence="3">
        <name>Mg(2+)</name>
        <dbReference type="ChEBI" id="CHEBI:18420"/>
    </cofactor>
    <text evidence="3">Binds 2 magnesium ions per subunit.</text>
</comment>
<dbReference type="InterPro" id="IPR005502">
    <property type="entry name" value="Ribosyl_crysJ1"/>
</dbReference>
<evidence type="ECO:0000256" key="2">
    <source>
        <dbReference type="ARBA" id="ARBA00022801"/>
    </source>
</evidence>
<sequence length="359" mass="38625">MTLTSTTNNNTTLKRIQGCLLGQAYGDALGMPSELWPKSRVESYFGWIDEFLAGPEENIAANEFEKGQYTDDTSQAIALIEAIIEADGEIDPNIVAKHIIKWANDVDAFNKNILGPTSKKTLNDIAQGIDVELIESNGVTNGSAMRVSPIGCLLRCDDLEQFIADVRLSCIATHKSDIAIAGATAVAWCISRAIDGAAWHEIKDELCEIANVAQQKYQSTFSPLLGYRIIYAMDLIAAIKKQHAIATDAEIASHAYKQEVVKVVYEQVGAGMDIIESIPAAIALVDAANTDPMVCAELAANLGGDTDTIGAMATAICGAIHGIDVFPAESIELIEQANNTSFSHYAEKLNEYRPNGKGE</sequence>
<evidence type="ECO:0000313" key="4">
    <source>
        <dbReference type="EMBL" id="RJX70907.1"/>
    </source>
</evidence>
<feature type="binding site" evidence="3">
    <location>
        <position position="72"/>
    </location>
    <ligand>
        <name>Mg(2+)</name>
        <dbReference type="ChEBI" id="CHEBI:18420"/>
        <label>1</label>
    </ligand>
</feature>
<dbReference type="GO" id="GO:0046872">
    <property type="term" value="F:metal ion binding"/>
    <property type="evidence" value="ECO:0007669"/>
    <property type="project" value="UniProtKB-KW"/>
</dbReference>
<dbReference type="OrthoDB" id="9798107at2"/>
<accession>A0A3A6QFE6</accession>
<protein>
    <submittedName>
        <fullName evidence="4">ADP-ribosylglycohydrolase family protein</fullName>
    </submittedName>
</protein>